<dbReference type="RefSeq" id="WP_085098149.1">
    <property type="nucleotide sequence ID" value="NZ_AP022603.1"/>
</dbReference>
<dbReference type="EMBL" id="LQOJ01000048">
    <property type="protein sequence ID" value="ORV00982.1"/>
    <property type="molecule type" value="Genomic_DNA"/>
</dbReference>
<name>A0A1X1R7U7_MYCFA</name>
<dbReference type="STRING" id="1793.AWC04_15025"/>
<proteinExistence type="predicted"/>
<protein>
    <recommendedName>
        <fullName evidence="1">DUF3846 domain-containing protein</fullName>
    </recommendedName>
</protein>
<reference evidence="2 3" key="1">
    <citation type="submission" date="2016-01" db="EMBL/GenBank/DDBJ databases">
        <title>The new phylogeny of the genus Mycobacterium.</title>
        <authorList>
            <person name="Tarcisio F."/>
            <person name="Conor M."/>
            <person name="Antonella G."/>
            <person name="Elisabetta G."/>
            <person name="Giulia F.S."/>
            <person name="Sara T."/>
            <person name="Anna F."/>
            <person name="Clotilde B."/>
            <person name="Roberto B."/>
            <person name="Veronica D.S."/>
            <person name="Fabio R."/>
            <person name="Monica P."/>
            <person name="Olivier J."/>
            <person name="Enrico T."/>
            <person name="Nicola S."/>
        </authorList>
    </citation>
    <scope>NUCLEOTIDE SEQUENCE [LARGE SCALE GENOMIC DNA]</scope>
    <source>
        <strain evidence="2 3">DSM 44179</strain>
    </source>
</reference>
<dbReference type="Proteomes" id="UP000193484">
    <property type="component" value="Unassembled WGS sequence"/>
</dbReference>
<evidence type="ECO:0000259" key="1">
    <source>
        <dbReference type="Pfam" id="PF12957"/>
    </source>
</evidence>
<dbReference type="AlphaFoldDB" id="A0A1X1R7U7"/>
<feature type="domain" description="DUF3846" evidence="1">
    <location>
        <begin position="7"/>
        <end position="107"/>
    </location>
</feature>
<evidence type="ECO:0000313" key="2">
    <source>
        <dbReference type="EMBL" id="ORV00982.1"/>
    </source>
</evidence>
<dbReference type="InterPro" id="IPR024559">
    <property type="entry name" value="DUF3846"/>
</dbReference>
<keyword evidence="3" id="KW-1185">Reference proteome</keyword>
<organism evidence="2 3">
    <name type="scientific">Mycolicibacterium fallax</name>
    <name type="common">Mycobacterium fallax</name>
    <dbReference type="NCBI Taxonomy" id="1793"/>
    <lineage>
        <taxon>Bacteria</taxon>
        <taxon>Bacillati</taxon>
        <taxon>Actinomycetota</taxon>
        <taxon>Actinomycetes</taxon>
        <taxon>Mycobacteriales</taxon>
        <taxon>Mycobacteriaceae</taxon>
        <taxon>Mycolicibacterium</taxon>
    </lineage>
</organism>
<evidence type="ECO:0000313" key="3">
    <source>
        <dbReference type="Proteomes" id="UP000193484"/>
    </source>
</evidence>
<dbReference type="Pfam" id="PF12957">
    <property type="entry name" value="DUF3846"/>
    <property type="match status" value="1"/>
</dbReference>
<gene>
    <name evidence="2" type="ORF">AWC04_15025</name>
</gene>
<dbReference type="OrthoDB" id="2088281at2"/>
<accession>A0A1X1R7U7</accession>
<comment type="caution">
    <text evidence="2">The sequence shown here is derived from an EMBL/GenBank/DDBJ whole genome shotgun (WGS) entry which is preliminary data.</text>
</comment>
<sequence length="137" mass="15065">MSTDSRIQVLVIRAGAVAPTYPSSIEPDVALYQRIVGGYIEAAYGETHTGERVVFYINEDGVALGLPLNEVATRMWHRLNPAMTHQVLRGDVIVLGADGPEDADVPPLAADLARVIHHDIEVEHWSESIRRGLEDDQ</sequence>